<dbReference type="RefSeq" id="WP_150619822.1">
    <property type="nucleotide sequence ID" value="NZ_CABPSM010000003.1"/>
</dbReference>
<dbReference type="InterPro" id="IPR046730">
    <property type="entry name" value="DUF6622"/>
</dbReference>
<accession>A0A5E4TEP8</accession>
<protein>
    <recommendedName>
        <fullName evidence="4">Transmembrane protein</fullName>
    </recommendedName>
</protein>
<feature type="transmembrane region" description="Helical" evidence="1">
    <location>
        <begin position="35"/>
        <end position="54"/>
    </location>
</feature>
<feature type="transmembrane region" description="Helical" evidence="1">
    <location>
        <begin position="12"/>
        <end position="28"/>
    </location>
</feature>
<feature type="transmembrane region" description="Helical" evidence="1">
    <location>
        <begin position="102"/>
        <end position="122"/>
    </location>
</feature>
<dbReference type="EMBL" id="CABPSM010000003">
    <property type="protein sequence ID" value="VVD86287.1"/>
    <property type="molecule type" value="Genomic_DNA"/>
</dbReference>
<keyword evidence="1" id="KW-1133">Transmembrane helix</keyword>
<proteinExistence type="predicted"/>
<evidence type="ECO:0008006" key="4">
    <source>
        <dbReference type="Google" id="ProtNLM"/>
    </source>
</evidence>
<sequence length="173" mass="18454">MSFAFLSHVPFWVWWLFVALVALGLSATRTQQKPLWAALAMPLAMTAVSAYGAANTFTTHAPALIAWASAVVIAAVLRSALGWWGHVSRLPATRRVQVSGSWLPPVWMVAIFALKFSVAVALAIHPDLTSNGGFAAWICLSYGAFSGIFLGRALAIRRAMRNVSVASDASPAS</sequence>
<keyword evidence="1" id="KW-0472">Membrane</keyword>
<keyword evidence="3" id="KW-1185">Reference proteome</keyword>
<name>A0A5E4TEP8_9BURK</name>
<reference evidence="2 3" key="1">
    <citation type="submission" date="2019-08" db="EMBL/GenBank/DDBJ databases">
        <authorList>
            <person name="Peeters C."/>
        </authorList>
    </citation>
    <scope>NUCLEOTIDE SEQUENCE [LARGE SCALE GENOMIC DNA]</scope>
    <source>
        <strain evidence="2 3">LMG 31112</strain>
    </source>
</reference>
<dbReference type="AlphaFoldDB" id="A0A5E4TEP8"/>
<keyword evidence="1" id="KW-0812">Transmembrane</keyword>
<dbReference type="Pfam" id="PF20327">
    <property type="entry name" value="DUF6622"/>
    <property type="match status" value="1"/>
</dbReference>
<feature type="transmembrane region" description="Helical" evidence="1">
    <location>
        <begin position="60"/>
        <end position="81"/>
    </location>
</feature>
<gene>
    <name evidence="2" type="ORF">PHO31112_01380</name>
</gene>
<organism evidence="2 3">
    <name type="scientific">Pandoraea horticolens</name>
    <dbReference type="NCBI Taxonomy" id="2508298"/>
    <lineage>
        <taxon>Bacteria</taxon>
        <taxon>Pseudomonadati</taxon>
        <taxon>Pseudomonadota</taxon>
        <taxon>Betaproteobacteria</taxon>
        <taxon>Burkholderiales</taxon>
        <taxon>Burkholderiaceae</taxon>
        <taxon>Pandoraea</taxon>
    </lineage>
</organism>
<dbReference type="Proteomes" id="UP000343317">
    <property type="component" value="Unassembled WGS sequence"/>
</dbReference>
<evidence type="ECO:0000256" key="1">
    <source>
        <dbReference type="SAM" id="Phobius"/>
    </source>
</evidence>
<evidence type="ECO:0000313" key="2">
    <source>
        <dbReference type="EMBL" id="VVD86287.1"/>
    </source>
</evidence>
<feature type="transmembrane region" description="Helical" evidence="1">
    <location>
        <begin position="134"/>
        <end position="155"/>
    </location>
</feature>
<evidence type="ECO:0000313" key="3">
    <source>
        <dbReference type="Proteomes" id="UP000343317"/>
    </source>
</evidence>